<keyword evidence="4" id="KW-1185">Reference proteome</keyword>
<dbReference type="PANTHER" id="PTHR33202">
    <property type="entry name" value="ZINC UPTAKE REGULATION PROTEIN"/>
    <property type="match status" value="1"/>
</dbReference>
<name>A0A5S4FVZ5_9ACTN</name>
<evidence type="ECO:0000313" key="3">
    <source>
        <dbReference type="EMBL" id="TMR24823.1"/>
    </source>
</evidence>
<dbReference type="CDD" id="cd07153">
    <property type="entry name" value="Fur_like"/>
    <property type="match status" value="1"/>
</dbReference>
<gene>
    <name evidence="3" type="ORF">ETD86_03390</name>
</gene>
<sequence length="130" mass="14044">MLEAAGIRATSQRLLVLDVLAAHRLPVSAQRVHAELHDRGENIGLTTVYRALSSMTEAGLLHVFIHAGEAVYRLCGTAGHHHLVCRVCGLVAERQEENVVDGFRAEEVYGVCAACESGQRSARATDPIDT</sequence>
<dbReference type="OrthoDB" id="8659436at2"/>
<proteinExistence type="predicted"/>
<dbReference type="InterPro" id="IPR036388">
    <property type="entry name" value="WH-like_DNA-bd_sf"/>
</dbReference>
<dbReference type="GO" id="GO:0000976">
    <property type="term" value="F:transcription cis-regulatory region binding"/>
    <property type="evidence" value="ECO:0007669"/>
    <property type="project" value="TreeGrafter"/>
</dbReference>
<dbReference type="GO" id="GO:1900376">
    <property type="term" value="P:regulation of secondary metabolite biosynthetic process"/>
    <property type="evidence" value="ECO:0007669"/>
    <property type="project" value="TreeGrafter"/>
</dbReference>
<comment type="cofactor">
    <cofactor evidence="2">
        <name>Zn(2+)</name>
        <dbReference type="ChEBI" id="CHEBI:29105"/>
    </cofactor>
    <text evidence="2">Binds 1 zinc ion per subunit.</text>
</comment>
<evidence type="ECO:0000313" key="4">
    <source>
        <dbReference type="Proteomes" id="UP000309128"/>
    </source>
</evidence>
<protein>
    <submittedName>
        <fullName evidence="3">Transcriptional repressor</fullName>
    </submittedName>
</protein>
<dbReference type="GO" id="GO:0008270">
    <property type="term" value="F:zinc ion binding"/>
    <property type="evidence" value="ECO:0007669"/>
    <property type="project" value="TreeGrafter"/>
</dbReference>
<feature type="binding site" evidence="2">
    <location>
        <position position="115"/>
    </location>
    <ligand>
        <name>Zn(2+)</name>
        <dbReference type="ChEBI" id="CHEBI:29105"/>
    </ligand>
</feature>
<evidence type="ECO:0000256" key="1">
    <source>
        <dbReference type="ARBA" id="ARBA00011738"/>
    </source>
</evidence>
<dbReference type="Proteomes" id="UP000309128">
    <property type="component" value="Unassembled WGS sequence"/>
</dbReference>
<dbReference type="InterPro" id="IPR002481">
    <property type="entry name" value="FUR"/>
</dbReference>
<dbReference type="GO" id="GO:0005829">
    <property type="term" value="C:cytosol"/>
    <property type="evidence" value="ECO:0007669"/>
    <property type="project" value="TreeGrafter"/>
</dbReference>
<reference evidence="3 4" key="1">
    <citation type="submission" date="2019-05" db="EMBL/GenBank/DDBJ databases">
        <title>Draft genome sequence of Nonomuraea turkmeniaca DSM 43926.</title>
        <authorList>
            <person name="Saricaoglu S."/>
            <person name="Isik K."/>
        </authorList>
    </citation>
    <scope>NUCLEOTIDE SEQUENCE [LARGE SCALE GENOMIC DNA]</scope>
    <source>
        <strain evidence="3 4">DSM 43926</strain>
    </source>
</reference>
<feature type="binding site" evidence="2">
    <location>
        <position position="88"/>
    </location>
    <ligand>
        <name>Zn(2+)</name>
        <dbReference type="ChEBI" id="CHEBI:29105"/>
    </ligand>
</feature>
<dbReference type="SUPFAM" id="SSF46785">
    <property type="entry name" value="Winged helix' DNA-binding domain"/>
    <property type="match status" value="1"/>
</dbReference>
<dbReference type="InterPro" id="IPR036390">
    <property type="entry name" value="WH_DNA-bd_sf"/>
</dbReference>
<evidence type="ECO:0000256" key="2">
    <source>
        <dbReference type="PIRSR" id="PIRSR602481-1"/>
    </source>
</evidence>
<dbReference type="EMBL" id="VCKY01000007">
    <property type="protein sequence ID" value="TMR24823.1"/>
    <property type="molecule type" value="Genomic_DNA"/>
</dbReference>
<comment type="subunit">
    <text evidence="1">Homodimer.</text>
</comment>
<keyword evidence="2" id="KW-0479">Metal-binding</keyword>
<feature type="binding site" evidence="2">
    <location>
        <position position="112"/>
    </location>
    <ligand>
        <name>Zn(2+)</name>
        <dbReference type="ChEBI" id="CHEBI:29105"/>
    </ligand>
</feature>
<dbReference type="GO" id="GO:0003700">
    <property type="term" value="F:DNA-binding transcription factor activity"/>
    <property type="evidence" value="ECO:0007669"/>
    <property type="project" value="InterPro"/>
</dbReference>
<organism evidence="3 4">
    <name type="scientific">Nonomuraea turkmeniaca</name>
    <dbReference type="NCBI Taxonomy" id="103838"/>
    <lineage>
        <taxon>Bacteria</taxon>
        <taxon>Bacillati</taxon>
        <taxon>Actinomycetota</taxon>
        <taxon>Actinomycetes</taxon>
        <taxon>Streptosporangiales</taxon>
        <taxon>Streptosporangiaceae</taxon>
        <taxon>Nonomuraea</taxon>
    </lineage>
</organism>
<dbReference type="Gene3D" id="1.10.10.10">
    <property type="entry name" value="Winged helix-like DNA-binding domain superfamily/Winged helix DNA-binding domain"/>
    <property type="match status" value="1"/>
</dbReference>
<accession>A0A5S4FVZ5</accession>
<feature type="binding site" evidence="2">
    <location>
        <position position="85"/>
    </location>
    <ligand>
        <name>Zn(2+)</name>
        <dbReference type="ChEBI" id="CHEBI:29105"/>
    </ligand>
</feature>
<dbReference type="AlphaFoldDB" id="A0A5S4FVZ5"/>
<keyword evidence="2" id="KW-0862">Zinc</keyword>
<dbReference type="GO" id="GO:0045892">
    <property type="term" value="P:negative regulation of DNA-templated transcription"/>
    <property type="evidence" value="ECO:0007669"/>
    <property type="project" value="TreeGrafter"/>
</dbReference>
<dbReference type="PANTHER" id="PTHR33202:SF2">
    <property type="entry name" value="FERRIC UPTAKE REGULATION PROTEIN"/>
    <property type="match status" value="1"/>
</dbReference>
<comment type="caution">
    <text evidence="3">The sequence shown here is derived from an EMBL/GenBank/DDBJ whole genome shotgun (WGS) entry which is preliminary data.</text>
</comment>
<dbReference type="Pfam" id="PF01475">
    <property type="entry name" value="FUR"/>
    <property type="match status" value="1"/>
</dbReference>